<evidence type="ECO:0000256" key="2">
    <source>
        <dbReference type="SAM" id="Phobius"/>
    </source>
</evidence>
<name>A0A165LB00_9APHY</name>
<organism evidence="3 4">
    <name type="scientific">Daedalea quercina L-15889</name>
    <dbReference type="NCBI Taxonomy" id="1314783"/>
    <lineage>
        <taxon>Eukaryota</taxon>
        <taxon>Fungi</taxon>
        <taxon>Dikarya</taxon>
        <taxon>Basidiomycota</taxon>
        <taxon>Agaricomycotina</taxon>
        <taxon>Agaricomycetes</taxon>
        <taxon>Polyporales</taxon>
        <taxon>Fomitopsis</taxon>
    </lineage>
</organism>
<keyword evidence="4" id="KW-1185">Reference proteome</keyword>
<keyword evidence="2" id="KW-1133">Transmembrane helix</keyword>
<gene>
    <name evidence="3" type="ORF">DAEQUDRAFT_679074</name>
</gene>
<evidence type="ECO:0000256" key="1">
    <source>
        <dbReference type="SAM" id="MobiDB-lite"/>
    </source>
</evidence>
<dbReference type="AlphaFoldDB" id="A0A165LB00"/>
<sequence>MDYDRRSAVSSFYGARKSTDALDASTSSPSLDPPRRPRVDSTAASSFYNPNRASRAGTDYIGGTPNAGYNRSSYFYAGRTEPVKGGMDEHQSILPKQDDAFDIYADFNNAGPRYSAAFGTQDTGLRGSYRQVPSPVPHSSLREDEPFTPKDVELVTVPALGPEWKKSELRGMSSSAKRADKMESFRECFSAWNRNERGCCGPYVTRRTTSYIVFALAVIVGIILAFTVPRTPDFLFPSTNPLKNATGSFEDSVPIIFSRSPANFSFPAAITMQFNTGSNFLALHVTKMEATISDLITGRQVATGSLGSTTLPAKAYPIVDMPMNFTYVATNDSDITWADFYNGCRNPSLNANGTRPALEFNFDLDMYIFGLVGKRSTSAAVTQAECPITLAENAA</sequence>
<dbReference type="OrthoDB" id="5582002at2759"/>
<feature type="transmembrane region" description="Helical" evidence="2">
    <location>
        <begin position="209"/>
        <end position="228"/>
    </location>
</feature>
<dbReference type="STRING" id="1314783.A0A165LB00"/>
<feature type="compositionally biased region" description="Polar residues" evidence="1">
    <location>
        <begin position="42"/>
        <end position="52"/>
    </location>
</feature>
<dbReference type="EMBL" id="KV429138">
    <property type="protein sequence ID" value="KZT64180.1"/>
    <property type="molecule type" value="Genomic_DNA"/>
</dbReference>
<dbReference type="Proteomes" id="UP000076727">
    <property type="component" value="Unassembled WGS sequence"/>
</dbReference>
<evidence type="ECO:0000313" key="4">
    <source>
        <dbReference type="Proteomes" id="UP000076727"/>
    </source>
</evidence>
<accession>A0A165LB00</accession>
<keyword evidence="2" id="KW-0812">Transmembrane</keyword>
<reference evidence="3 4" key="1">
    <citation type="journal article" date="2016" name="Mol. Biol. Evol.">
        <title>Comparative Genomics of Early-Diverging Mushroom-Forming Fungi Provides Insights into the Origins of Lignocellulose Decay Capabilities.</title>
        <authorList>
            <person name="Nagy L.G."/>
            <person name="Riley R."/>
            <person name="Tritt A."/>
            <person name="Adam C."/>
            <person name="Daum C."/>
            <person name="Floudas D."/>
            <person name="Sun H."/>
            <person name="Yadav J.S."/>
            <person name="Pangilinan J."/>
            <person name="Larsson K.H."/>
            <person name="Matsuura K."/>
            <person name="Barry K."/>
            <person name="Labutti K."/>
            <person name="Kuo R."/>
            <person name="Ohm R.A."/>
            <person name="Bhattacharya S.S."/>
            <person name="Shirouzu T."/>
            <person name="Yoshinaga Y."/>
            <person name="Martin F.M."/>
            <person name="Grigoriev I.V."/>
            <person name="Hibbett D.S."/>
        </authorList>
    </citation>
    <scope>NUCLEOTIDE SEQUENCE [LARGE SCALE GENOMIC DNA]</scope>
    <source>
        <strain evidence="3 4">L-15889</strain>
    </source>
</reference>
<protein>
    <submittedName>
        <fullName evidence="3">Uncharacterized protein</fullName>
    </submittedName>
</protein>
<feature type="region of interest" description="Disordered" evidence="1">
    <location>
        <begin position="19"/>
        <end position="54"/>
    </location>
</feature>
<proteinExistence type="predicted"/>
<keyword evidence="2" id="KW-0472">Membrane</keyword>
<evidence type="ECO:0000313" key="3">
    <source>
        <dbReference type="EMBL" id="KZT64180.1"/>
    </source>
</evidence>